<comment type="similarity">
    <text evidence="2 8">Belongs to the SHMT family.</text>
</comment>
<dbReference type="InterPro" id="IPR039429">
    <property type="entry name" value="SHMT-like_dom"/>
</dbReference>
<feature type="modified residue" description="N6-(pyridoxal phosphate)lysine" evidence="8">
    <location>
        <position position="253"/>
    </location>
</feature>
<dbReference type="InterPro" id="IPR019798">
    <property type="entry name" value="Ser_HO-MeTrfase_PLP_BS"/>
</dbReference>
<dbReference type="InterPro" id="IPR049943">
    <property type="entry name" value="Ser_HO-MeTrfase-like"/>
</dbReference>
<keyword evidence="5 8" id="KW-0028">Amino-acid biosynthesis</keyword>
<keyword evidence="7 8" id="KW-0663">Pyridoxal phosphate</keyword>
<dbReference type="InterPro" id="IPR015424">
    <property type="entry name" value="PyrdxlP-dep_Trfase"/>
</dbReference>
<evidence type="ECO:0000313" key="11">
    <source>
        <dbReference type="EMBL" id="MEU6826757.1"/>
    </source>
</evidence>
<keyword evidence="3 8" id="KW-0963">Cytoplasm</keyword>
<dbReference type="PANTHER" id="PTHR11680:SF50">
    <property type="entry name" value="SERINE HYDROXYMETHYLTRANSFERASE"/>
    <property type="match status" value="1"/>
</dbReference>
<proteinExistence type="inferred from homology"/>
<feature type="binding site" evidence="8">
    <location>
        <position position="267"/>
    </location>
    <ligand>
        <name>(6S)-5,6,7,8-tetrahydrofolate</name>
        <dbReference type="ChEBI" id="CHEBI:57453"/>
    </ligand>
</feature>
<dbReference type="PROSITE" id="PS00096">
    <property type="entry name" value="SHMT"/>
    <property type="match status" value="1"/>
</dbReference>
<feature type="binding site" evidence="8">
    <location>
        <begin position="143"/>
        <end position="145"/>
    </location>
    <ligand>
        <name>(6S)-5,6,7,8-tetrahydrofolate</name>
        <dbReference type="ChEBI" id="CHEBI:57453"/>
    </ligand>
</feature>
<dbReference type="InterPro" id="IPR015422">
    <property type="entry name" value="PyrdxlP-dep_Trfase_small"/>
</dbReference>
<evidence type="ECO:0000256" key="5">
    <source>
        <dbReference type="ARBA" id="ARBA00022605"/>
    </source>
</evidence>
<gene>
    <name evidence="8 11" type="primary">glyA</name>
    <name evidence="11" type="ORF">ABZ921_39655</name>
</gene>
<comment type="caution">
    <text evidence="11">The sequence shown here is derived from an EMBL/GenBank/DDBJ whole genome shotgun (WGS) entry which is preliminary data.</text>
</comment>
<dbReference type="Gene3D" id="3.90.1150.10">
    <property type="entry name" value="Aspartate Aminotransferase, domain 1"/>
    <property type="match status" value="1"/>
</dbReference>
<dbReference type="GO" id="GO:0004372">
    <property type="term" value="F:glycine hydroxymethyltransferase activity"/>
    <property type="evidence" value="ECO:0007669"/>
    <property type="project" value="UniProtKB-EC"/>
</dbReference>
<dbReference type="InterPro" id="IPR015421">
    <property type="entry name" value="PyrdxlP-dep_Trfase_major"/>
</dbReference>
<evidence type="ECO:0000259" key="10">
    <source>
        <dbReference type="Pfam" id="PF00464"/>
    </source>
</evidence>
<dbReference type="SUPFAM" id="SSF53383">
    <property type="entry name" value="PLP-dependent transferases"/>
    <property type="match status" value="1"/>
</dbReference>
<sequence>MTLPSSSAANSAANSSPNSAANHPALAAEDPELAALVAAEEQLQADTLRLIPSENYVSTAVLEASGTVLQNKYSEGYPGRRYYEGQQNIDLVERLAIARAKAVFGVEHANVQPYSGSPANLAVYLAFAEPGDTVMGMALPMGGHLTHGWGVSATGKWFRGVQYGVRRTSDPGTNGRIDLDEVRDLALKERPKLIFCGGTALPRTIDFAAFAEIAREAGAVLVADVAHIAGLIAGGAHPSPVPHADVISTTTHKTLRGPRGAMLMSREEHAKAIDKAVFPGLQGGPHNQTTAAIAVALHEASRPSFRDYAHAVVDNAKALADALLARGFDLVSGGTDNHLILMDLTPKDVPGKIAAKALDRAGIVVNYNTVPFDPRKPFDPSGVRIGTPSLTSRGLRTEHMATVAEWIDRGVAAARTGDEGALTKIRSEVADLMAAHPAPGLPTA</sequence>
<evidence type="ECO:0000256" key="7">
    <source>
        <dbReference type="ARBA" id="ARBA00022898"/>
    </source>
</evidence>
<comment type="function">
    <text evidence="8">Catalyzes the reversible interconversion of serine and glycine with tetrahydrofolate (THF) serving as the one-carbon carrier. This reaction serves as the major source of one-carbon groups required for the biosynthesis of purines, thymidylate, methionine, and other important biomolecules. Also exhibits THF-independent aldolase activity toward beta-hydroxyamino acids, producing glycine and aldehydes, via a retro-aldol mechanism.</text>
</comment>
<feature type="binding site" evidence="8">
    <location>
        <position position="139"/>
    </location>
    <ligand>
        <name>(6S)-5,6,7,8-tetrahydrofolate</name>
        <dbReference type="ChEBI" id="CHEBI:57453"/>
    </ligand>
</feature>
<feature type="site" description="Plays an important role in substrate specificity" evidence="8">
    <location>
        <position position="252"/>
    </location>
</feature>
<comment type="caution">
    <text evidence="8">Lacks conserved residue(s) required for the propagation of feature annotation.</text>
</comment>
<feature type="domain" description="Serine hydroxymethyltransferase-like" evidence="10">
    <location>
        <begin position="27"/>
        <end position="407"/>
    </location>
</feature>
<feature type="region of interest" description="Disordered" evidence="9">
    <location>
        <begin position="1"/>
        <end position="23"/>
    </location>
</feature>
<keyword evidence="6 8" id="KW-0808">Transferase</keyword>
<dbReference type="Gene3D" id="3.40.640.10">
    <property type="entry name" value="Type I PLP-dependent aspartate aminotransferase-like (Major domain)"/>
    <property type="match status" value="1"/>
</dbReference>
<evidence type="ECO:0000256" key="8">
    <source>
        <dbReference type="HAMAP-Rule" id="MF_00051"/>
    </source>
</evidence>
<dbReference type="Pfam" id="PF00464">
    <property type="entry name" value="SHMT"/>
    <property type="match status" value="1"/>
</dbReference>
<evidence type="ECO:0000256" key="4">
    <source>
        <dbReference type="ARBA" id="ARBA00022563"/>
    </source>
</evidence>
<dbReference type="Proteomes" id="UP001551176">
    <property type="component" value="Unassembled WGS sequence"/>
</dbReference>
<dbReference type="CDD" id="cd00378">
    <property type="entry name" value="SHMT"/>
    <property type="match status" value="1"/>
</dbReference>
<evidence type="ECO:0000256" key="2">
    <source>
        <dbReference type="ARBA" id="ARBA00006376"/>
    </source>
</evidence>
<keyword evidence="4 8" id="KW-0554">One-carbon metabolism</keyword>
<dbReference type="EMBL" id="JBEYXV010000030">
    <property type="protein sequence ID" value="MEU6826757.1"/>
    <property type="molecule type" value="Genomic_DNA"/>
</dbReference>
<evidence type="ECO:0000256" key="3">
    <source>
        <dbReference type="ARBA" id="ARBA00022490"/>
    </source>
</evidence>
<keyword evidence="12" id="KW-1185">Reference proteome</keyword>
<evidence type="ECO:0000256" key="9">
    <source>
        <dbReference type="SAM" id="MobiDB-lite"/>
    </source>
</evidence>
<evidence type="ECO:0000256" key="1">
    <source>
        <dbReference type="ARBA" id="ARBA00001933"/>
    </source>
</evidence>
<comment type="pathway">
    <text evidence="8">One-carbon metabolism; tetrahydrofolate interconversion.</text>
</comment>
<protein>
    <recommendedName>
        <fullName evidence="8">Serine hydroxymethyltransferase</fullName>
        <shortName evidence="8">SHMT</shortName>
        <shortName evidence="8">Serine methylase</shortName>
        <ecNumber evidence="8">2.1.2.1</ecNumber>
    </recommendedName>
</protein>
<evidence type="ECO:0000256" key="6">
    <source>
        <dbReference type="ARBA" id="ARBA00022679"/>
    </source>
</evidence>
<comment type="catalytic activity">
    <reaction evidence="8">
        <text>(6R)-5,10-methylene-5,6,7,8-tetrahydrofolate + glycine + H2O = (6S)-5,6,7,8-tetrahydrofolate + L-serine</text>
        <dbReference type="Rhea" id="RHEA:15481"/>
        <dbReference type="ChEBI" id="CHEBI:15377"/>
        <dbReference type="ChEBI" id="CHEBI:15636"/>
        <dbReference type="ChEBI" id="CHEBI:33384"/>
        <dbReference type="ChEBI" id="CHEBI:57305"/>
        <dbReference type="ChEBI" id="CHEBI:57453"/>
        <dbReference type="EC" id="2.1.2.1"/>
    </reaction>
</comment>
<accession>A0ABV3C2A8</accession>
<dbReference type="RefSeq" id="WP_359358280.1">
    <property type="nucleotide sequence ID" value="NZ_JBEYXV010000030.1"/>
</dbReference>
<comment type="cofactor">
    <cofactor evidence="1 8">
        <name>pyridoxal 5'-phosphate</name>
        <dbReference type="ChEBI" id="CHEBI:597326"/>
    </cofactor>
</comment>
<dbReference type="EC" id="2.1.2.1" evidence="8"/>
<reference evidence="11 12" key="1">
    <citation type="submission" date="2024-06" db="EMBL/GenBank/DDBJ databases">
        <title>The Natural Products Discovery Center: Release of the First 8490 Sequenced Strains for Exploring Actinobacteria Biosynthetic Diversity.</title>
        <authorList>
            <person name="Kalkreuter E."/>
            <person name="Kautsar S.A."/>
            <person name="Yang D."/>
            <person name="Bader C.D."/>
            <person name="Teijaro C.N."/>
            <person name="Fluegel L."/>
            <person name="Davis C.M."/>
            <person name="Simpson J.R."/>
            <person name="Lauterbach L."/>
            <person name="Steele A.D."/>
            <person name="Gui C."/>
            <person name="Meng S."/>
            <person name="Li G."/>
            <person name="Viehrig K."/>
            <person name="Ye F."/>
            <person name="Su P."/>
            <person name="Kiefer A.F."/>
            <person name="Nichols A."/>
            <person name="Cepeda A.J."/>
            <person name="Yan W."/>
            <person name="Fan B."/>
            <person name="Jiang Y."/>
            <person name="Adhikari A."/>
            <person name="Zheng C.-J."/>
            <person name="Schuster L."/>
            <person name="Cowan T.M."/>
            <person name="Smanski M.J."/>
            <person name="Chevrette M.G."/>
            <person name="De Carvalho L.P.S."/>
            <person name="Shen B."/>
        </authorList>
    </citation>
    <scope>NUCLEOTIDE SEQUENCE [LARGE SCALE GENOMIC DNA]</scope>
    <source>
        <strain evidence="11 12">NPDC046838</strain>
    </source>
</reference>
<dbReference type="PIRSF" id="PIRSF000412">
    <property type="entry name" value="SHMT"/>
    <property type="match status" value="1"/>
</dbReference>
<evidence type="ECO:0000313" key="12">
    <source>
        <dbReference type="Proteomes" id="UP001551176"/>
    </source>
</evidence>
<dbReference type="InterPro" id="IPR001085">
    <property type="entry name" value="Ser_HO-MeTrfase"/>
</dbReference>
<name>A0ABV3C2A8_9ACTN</name>
<dbReference type="NCBIfam" id="NF000586">
    <property type="entry name" value="PRK00011.1"/>
    <property type="match status" value="1"/>
</dbReference>
<comment type="pathway">
    <text evidence="8">Amino-acid biosynthesis; glycine biosynthesis; glycine from L-serine: step 1/1.</text>
</comment>
<organism evidence="11 12">
    <name type="scientific">Streptomyces atriruber</name>
    <dbReference type="NCBI Taxonomy" id="545121"/>
    <lineage>
        <taxon>Bacteria</taxon>
        <taxon>Bacillati</taxon>
        <taxon>Actinomycetota</taxon>
        <taxon>Actinomycetes</taxon>
        <taxon>Kitasatosporales</taxon>
        <taxon>Streptomycetaceae</taxon>
        <taxon>Streptomyces</taxon>
    </lineage>
</organism>
<comment type="subunit">
    <text evidence="8">Homodimer.</text>
</comment>
<comment type="subcellular location">
    <subcellularLocation>
        <location evidence="8">Cytoplasm</location>
    </subcellularLocation>
</comment>
<dbReference type="HAMAP" id="MF_00051">
    <property type="entry name" value="SHMT"/>
    <property type="match status" value="1"/>
</dbReference>
<dbReference type="PANTHER" id="PTHR11680">
    <property type="entry name" value="SERINE HYDROXYMETHYLTRANSFERASE"/>
    <property type="match status" value="1"/>
</dbReference>